<feature type="domain" description="Mandelate racemase/muconate lactonizing enzyme C-terminal" evidence="4">
    <location>
        <begin position="136"/>
        <end position="244"/>
    </location>
</feature>
<comment type="caution">
    <text evidence="5">The sequence shown here is derived from an EMBL/GenBank/DDBJ whole genome shotgun (WGS) entry which is preliminary data.</text>
</comment>
<dbReference type="Gene3D" id="3.30.390.10">
    <property type="entry name" value="Enolase-like, N-terminal domain"/>
    <property type="match status" value="1"/>
</dbReference>
<proteinExistence type="predicted"/>
<comment type="cofactor">
    <cofactor evidence="1">
        <name>Mg(2+)</name>
        <dbReference type="ChEBI" id="CHEBI:18420"/>
    </cofactor>
</comment>
<dbReference type="SFLD" id="SFLDS00001">
    <property type="entry name" value="Enolase"/>
    <property type="match status" value="1"/>
</dbReference>
<protein>
    <recommendedName>
        <fullName evidence="4">Mandelate racemase/muconate lactonizing enzyme C-terminal domain-containing protein</fullName>
    </recommendedName>
</protein>
<evidence type="ECO:0000256" key="1">
    <source>
        <dbReference type="ARBA" id="ARBA00001946"/>
    </source>
</evidence>
<dbReference type="InterPro" id="IPR013342">
    <property type="entry name" value="Mandelate_racemase_C"/>
</dbReference>
<keyword evidence="3" id="KW-0460">Magnesium</keyword>
<dbReference type="InterPro" id="IPR013341">
    <property type="entry name" value="Mandelate_racemase_N_dom"/>
</dbReference>
<name>A0A0W8FU08_9ZZZZ</name>
<organism evidence="5">
    <name type="scientific">hydrocarbon metagenome</name>
    <dbReference type="NCBI Taxonomy" id="938273"/>
    <lineage>
        <taxon>unclassified sequences</taxon>
        <taxon>metagenomes</taxon>
        <taxon>ecological metagenomes</taxon>
    </lineage>
</organism>
<dbReference type="GO" id="GO:0000287">
    <property type="term" value="F:magnesium ion binding"/>
    <property type="evidence" value="ECO:0007669"/>
    <property type="project" value="TreeGrafter"/>
</dbReference>
<dbReference type="SFLD" id="SFLDG00179">
    <property type="entry name" value="mandelate_racemase"/>
    <property type="match status" value="1"/>
</dbReference>
<dbReference type="Gene3D" id="3.20.20.120">
    <property type="entry name" value="Enolase-like C-terminal domain"/>
    <property type="match status" value="1"/>
</dbReference>
<dbReference type="PANTHER" id="PTHR13794">
    <property type="entry name" value="ENOLASE SUPERFAMILY, MANDELATE RACEMASE"/>
    <property type="match status" value="1"/>
</dbReference>
<dbReference type="InterPro" id="IPR029017">
    <property type="entry name" value="Enolase-like_N"/>
</dbReference>
<gene>
    <name evidence="5" type="ORF">ASZ90_005953</name>
</gene>
<dbReference type="InterPro" id="IPR046945">
    <property type="entry name" value="RHMD-like"/>
</dbReference>
<dbReference type="GO" id="GO:0016836">
    <property type="term" value="F:hydro-lyase activity"/>
    <property type="evidence" value="ECO:0007669"/>
    <property type="project" value="TreeGrafter"/>
</dbReference>
<evidence type="ECO:0000256" key="2">
    <source>
        <dbReference type="ARBA" id="ARBA00022723"/>
    </source>
</evidence>
<dbReference type="AlphaFoldDB" id="A0A0W8FU08"/>
<dbReference type="CDD" id="cd03316">
    <property type="entry name" value="MR_like"/>
    <property type="match status" value="1"/>
</dbReference>
<dbReference type="InterPro" id="IPR036849">
    <property type="entry name" value="Enolase-like_C_sf"/>
</dbReference>
<dbReference type="SUPFAM" id="SSF51604">
    <property type="entry name" value="Enolase C-terminal domain-like"/>
    <property type="match status" value="1"/>
</dbReference>
<dbReference type="Pfam" id="PF02746">
    <property type="entry name" value="MR_MLE_N"/>
    <property type="match status" value="1"/>
</dbReference>
<sequence>MKISLIELYHVQIPLKQTFWPTWIPGYPQTHNGFTLIKLVTDDGIEGYAAGSALGHEREGLGDLIGGYLLGADPTDIESAQSLLKQAGILGWRNFWIEPACWDIIGKSKGKPVYELLGGEARSIEVYCSTGEMHEPEKRVEALLSMKERGFKVAKLRVKNKTLRDDIRHIEVIRKGVGNNLVLGVDANQGWLVTIVDKIPAWDLQRATEFAQACYDNKIEWLEEPLDSRDYDGNAALKKISKVKITGAELNYGWDEIKIMLEKDCFHVYQPDATFAGGIAQVRKVIDACHVYGREFSPHTWTNGIGFYVNWNMVLADKGNKLPLEYPLEEPSWVPEQREGIIDPIIPDKNAMLVPFTKPGLGFEINQKLLNKYGKRFFKLTETRLKLKIIRQKGLKAALELKKRKESQ</sequence>
<evidence type="ECO:0000259" key="4">
    <source>
        <dbReference type="SMART" id="SM00922"/>
    </source>
</evidence>
<evidence type="ECO:0000256" key="3">
    <source>
        <dbReference type="ARBA" id="ARBA00022842"/>
    </source>
</evidence>
<accession>A0A0W8FU08</accession>
<dbReference type="EMBL" id="LNQE01000856">
    <property type="protein sequence ID" value="KUG24233.1"/>
    <property type="molecule type" value="Genomic_DNA"/>
</dbReference>
<dbReference type="InterPro" id="IPR029065">
    <property type="entry name" value="Enolase_C-like"/>
</dbReference>
<dbReference type="SUPFAM" id="SSF54826">
    <property type="entry name" value="Enolase N-terminal domain-like"/>
    <property type="match status" value="1"/>
</dbReference>
<evidence type="ECO:0000313" key="5">
    <source>
        <dbReference type="EMBL" id="KUG24233.1"/>
    </source>
</evidence>
<dbReference type="SMART" id="SM00922">
    <property type="entry name" value="MR_MLE"/>
    <property type="match status" value="1"/>
</dbReference>
<keyword evidence="2" id="KW-0479">Metal-binding</keyword>
<reference evidence="5" key="1">
    <citation type="journal article" date="2015" name="Proc. Natl. Acad. Sci. U.S.A.">
        <title>Networks of energetic and metabolic interactions define dynamics in microbial communities.</title>
        <authorList>
            <person name="Embree M."/>
            <person name="Liu J.K."/>
            <person name="Al-Bassam M.M."/>
            <person name="Zengler K."/>
        </authorList>
    </citation>
    <scope>NUCLEOTIDE SEQUENCE</scope>
</reference>
<dbReference type="GO" id="GO:0016052">
    <property type="term" value="P:carbohydrate catabolic process"/>
    <property type="evidence" value="ECO:0007669"/>
    <property type="project" value="TreeGrafter"/>
</dbReference>
<dbReference type="Pfam" id="PF13378">
    <property type="entry name" value="MR_MLE_C"/>
    <property type="match status" value="1"/>
</dbReference>
<dbReference type="PANTHER" id="PTHR13794:SF58">
    <property type="entry name" value="MITOCHONDRIAL ENOLASE SUPERFAMILY MEMBER 1"/>
    <property type="match status" value="1"/>
</dbReference>